<organism evidence="3 4">
    <name type="scientific">Streptomyces ficellus</name>
    <dbReference type="NCBI Taxonomy" id="1977088"/>
    <lineage>
        <taxon>Bacteria</taxon>
        <taxon>Bacillati</taxon>
        <taxon>Actinomycetota</taxon>
        <taxon>Actinomycetes</taxon>
        <taxon>Kitasatosporales</taxon>
        <taxon>Streptomycetaceae</taxon>
        <taxon>Streptomyces</taxon>
    </lineage>
</organism>
<name>A0ABT7Z615_9ACTN</name>
<evidence type="ECO:0000256" key="2">
    <source>
        <dbReference type="RuleBase" id="RU366034"/>
    </source>
</evidence>
<keyword evidence="2" id="KW-0460">Magnesium</keyword>
<evidence type="ECO:0000313" key="4">
    <source>
        <dbReference type="Proteomes" id="UP001174050"/>
    </source>
</evidence>
<keyword evidence="4" id="KW-1185">Reference proteome</keyword>
<gene>
    <name evidence="3" type="ORF">QWM81_12755</name>
</gene>
<keyword evidence="2" id="KW-0479">Metal-binding</keyword>
<keyword evidence="1 2" id="KW-0456">Lyase</keyword>
<dbReference type="InterPro" id="IPR008949">
    <property type="entry name" value="Isoprenoid_synthase_dom_sf"/>
</dbReference>
<dbReference type="PANTHER" id="PTHR35201">
    <property type="entry name" value="TERPENE SYNTHASE"/>
    <property type="match status" value="1"/>
</dbReference>
<evidence type="ECO:0000256" key="1">
    <source>
        <dbReference type="ARBA" id="ARBA00023239"/>
    </source>
</evidence>
<accession>A0ABT7Z615</accession>
<protein>
    <recommendedName>
        <fullName evidence="2">Terpene synthase</fullName>
        <ecNumber evidence="2">4.2.3.-</ecNumber>
    </recommendedName>
</protein>
<comment type="cofactor">
    <cofactor evidence="2">
        <name>Mg(2+)</name>
        <dbReference type="ChEBI" id="CHEBI:18420"/>
    </cofactor>
</comment>
<dbReference type="Pfam" id="PF19086">
    <property type="entry name" value="Terpene_syn_C_2"/>
    <property type="match status" value="1"/>
</dbReference>
<dbReference type="EMBL" id="JAUEPL010000015">
    <property type="protein sequence ID" value="MDN3294906.1"/>
    <property type="molecule type" value="Genomic_DNA"/>
</dbReference>
<dbReference type="PANTHER" id="PTHR35201:SF4">
    <property type="entry name" value="BETA-PINACENE SYNTHASE-RELATED"/>
    <property type="match status" value="1"/>
</dbReference>
<evidence type="ECO:0000313" key="3">
    <source>
        <dbReference type="EMBL" id="MDN3294906.1"/>
    </source>
</evidence>
<dbReference type="Gene3D" id="1.10.600.10">
    <property type="entry name" value="Farnesyl Diphosphate Synthase"/>
    <property type="match status" value="1"/>
</dbReference>
<dbReference type="SFLD" id="SFLDG01020">
    <property type="entry name" value="Terpene_Cyclase_Like_2"/>
    <property type="match status" value="1"/>
</dbReference>
<dbReference type="Proteomes" id="UP001174050">
    <property type="component" value="Unassembled WGS sequence"/>
</dbReference>
<dbReference type="RefSeq" id="WP_290111946.1">
    <property type="nucleotide sequence ID" value="NZ_JAUEPL010000015.1"/>
</dbReference>
<dbReference type="InterPro" id="IPR034686">
    <property type="entry name" value="Terpene_cyclase-like_2"/>
</dbReference>
<proteinExistence type="inferred from homology"/>
<comment type="similarity">
    <text evidence="2">Belongs to the terpene synthase family.</text>
</comment>
<dbReference type="EC" id="4.2.3.-" evidence="2"/>
<comment type="caution">
    <text evidence="3">The sequence shown here is derived from an EMBL/GenBank/DDBJ whole genome shotgun (WGS) entry which is preliminary data.</text>
</comment>
<dbReference type="SFLD" id="SFLDS00005">
    <property type="entry name" value="Isoprenoid_Synthase_Type_I"/>
    <property type="match status" value="1"/>
</dbReference>
<reference evidence="3" key="1">
    <citation type="submission" date="2023-06" db="EMBL/GenBank/DDBJ databases">
        <title>WGS-Sequencing of Streptomyces ficellus isolate 21 collected from sand in Gara Djebilet Iron Mine in Algeria.</title>
        <authorList>
            <person name="Zegers G.P."/>
            <person name="Gomez A."/>
            <person name="Gueddou A."/>
            <person name="Zahara A.F."/>
            <person name="Worth M."/>
            <person name="Sevigny J.L."/>
            <person name="Tisa L."/>
        </authorList>
    </citation>
    <scope>NUCLEOTIDE SEQUENCE</scope>
    <source>
        <strain evidence="3">AS11</strain>
    </source>
</reference>
<dbReference type="SUPFAM" id="SSF48576">
    <property type="entry name" value="Terpenoid synthases"/>
    <property type="match status" value="1"/>
</dbReference>
<sequence>MLYAKTIDVSELRFRPHPAAAVEASGRRVQQWVKDRGLTGSEEAFAWYCMWDTARFVGNSYPHADPGRGMDLVGKLMAVTILLDDQIDESASVGRCVNAITPFLEIVRTGGETVPRANQPLHQAFAEVLREARACASDAWWRRAARNWEMGLIAVAHETLNREVRRKPAPRDVYLDIRRSSGFMGPFLDILEPAASFEPSALAYYSPQLMLMRRITTDLGNFINDVFSLEKELARGQYDNLVLVLCEEEGITVQEAIPKALDTIHARLCRFVELRSELPAVCSHLGLTSSDTESSIRYADALEMWVAGFEPWQRTSARYTQALDQRPQHEAWARENLLGAVEPSV</sequence>